<gene>
    <name evidence="2" type="ORF">SAMN04488509_10886</name>
</gene>
<keyword evidence="3" id="KW-1185">Reference proteome</keyword>
<feature type="transmembrane region" description="Helical" evidence="1">
    <location>
        <begin position="86"/>
        <end position="105"/>
    </location>
</feature>
<dbReference type="EMBL" id="FNAG01000008">
    <property type="protein sequence ID" value="SDD84192.1"/>
    <property type="molecule type" value="Genomic_DNA"/>
</dbReference>
<sequence>METLNPAAQIAASAHQAKPSGPLIVVPEKVSWRQRTLSHLLTSAAWAAYFWLIAPLLTTLAWALGLRYAWLELTAPLLTGDGMPGLLLPILGGGGVAVLLLWAEFNRWRFTGVERRKTTPPVSDAVVAAALGAPLSLPHELRTSFETLPVVVLQMNEQAEPEGFVATLEPPKPLRRVMK</sequence>
<proteinExistence type="predicted"/>
<evidence type="ECO:0000256" key="1">
    <source>
        <dbReference type="SAM" id="Phobius"/>
    </source>
</evidence>
<dbReference type="Proteomes" id="UP000199603">
    <property type="component" value="Unassembled WGS sequence"/>
</dbReference>
<dbReference type="AlphaFoldDB" id="A0A1G6Y1M4"/>
<keyword evidence="1" id="KW-0472">Membrane</keyword>
<protein>
    <submittedName>
        <fullName evidence="2">Biofilm PGA synthesis protein PgaD</fullName>
    </submittedName>
</protein>
<dbReference type="OrthoDB" id="6003102at2"/>
<name>A0A1G6Y1M4_9GAMM</name>
<dbReference type="RefSeq" id="WP_091243530.1">
    <property type="nucleotide sequence ID" value="NZ_FNAG01000008.1"/>
</dbReference>
<feature type="transmembrane region" description="Helical" evidence="1">
    <location>
        <begin position="40"/>
        <end position="66"/>
    </location>
</feature>
<dbReference type="STRING" id="265719.SAMN04488509_10886"/>
<dbReference type="InterPro" id="IPR023829">
    <property type="entry name" value="PGA_PgaD"/>
</dbReference>
<keyword evidence="1" id="KW-1133">Transmembrane helix</keyword>
<evidence type="ECO:0000313" key="2">
    <source>
        <dbReference type="EMBL" id="SDD84192.1"/>
    </source>
</evidence>
<dbReference type="GO" id="GO:0043709">
    <property type="term" value="P:cell adhesion involved in single-species biofilm formation"/>
    <property type="evidence" value="ECO:0007669"/>
    <property type="project" value="InterPro"/>
</dbReference>
<reference evidence="2 3" key="1">
    <citation type="submission" date="2016-10" db="EMBL/GenBank/DDBJ databases">
        <authorList>
            <person name="de Groot N.N."/>
        </authorList>
    </citation>
    <scope>NUCLEOTIDE SEQUENCE [LARGE SCALE GENOMIC DNA]</scope>
    <source>
        <strain evidence="2 3">DSM 16957</strain>
    </source>
</reference>
<evidence type="ECO:0000313" key="3">
    <source>
        <dbReference type="Proteomes" id="UP000199603"/>
    </source>
</evidence>
<organism evidence="2 3">
    <name type="scientific">Aquimonas voraii</name>
    <dbReference type="NCBI Taxonomy" id="265719"/>
    <lineage>
        <taxon>Bacteria</taxon>
        <taxon>Pseudomonadati</taxon>
        <taxon>Pseudomonadota</taxon>
        <taxon>Gammaproteobacteria</taxon>
        <taxon>Lysobacterales</taxon>
        <taxon>Lysobacteraceae</taxon>
        <taxon>Aquimonas</taxon>
    </lineage>
</organism>
<accession>A0A1G6Y1M4</accession>
<keyword evidence="1" id="KW-0812">Transmembrane</keyword>
<dbReference type="Pfam" id="PF13994">
    <property type="entry name" value="PgaD"/>
    <property type="match status" value="1"/>
</dbReference>
<dbReference type="NCBIfam" id="TIGR03940">
    <property type="entry name" value="PGA_PgaD"/>
    <property type="match status" value="1"/>
</dbReference>